<dbReference type="RefSeq" id="WP_247415052.1">
    <property type="nucleotide sequence ID" value="NZ_JALLGW010000001.1"/>
</dbReference>
<protein>
    <recommendedName>
        <fullName evidence="3">DUF3800 domain-containing protein</fullName>
    </recommendedName>
</protein>
<evidence type="ECO:0000313" key="1">
    <source>
        <dbReference type="EMBL" id="MFC5972063.1"/>
    </source>
</evidence>
<organism evidence="1 2">
    <name type="scientific">Halomarina salina</name>
    <dbReference type="NCBI Taxonomy" id="1872699"/>
    <lineage>
        <taxon>Archaea</taxon>
        <taxon>Methanobacteriati</taxon>
        <taxon>Methanobacteriota</taxon>
        <taxon>Stenosarchaea group</taxon>
        <taxon>Halobacteria</taxon>
        <taxon>Halobacteriales</taxon>
        <taxon>Natronomonadaceae</taxon>
        <taxon>Halomarina</taxon>
    </lineage>
</organism>
<comment type="caution">
    <text evidence="1">The sequence shown here is derived from an EMBL/GenBank/DDBJ whole genome shotgun (WGS) entry which is preliminary data.</text>
</comment>
<evidence type="ECO:0000313" key="2">
    <source>
        <dbReference type="Proteomes" id="UP001596099"/>
    </source>
</evidence>
<gene>
    <name evidence="1" type="ORF">ACFPYI_12050</name>
</gene>
<name>A0ABD5RNJ0_9EURY</name>
<keyword evidence="2" id="KW-1185">Reference proteome</keyword>
<reference evidence="1 2" key="1">
    <citation type="journal article" date="2019" name="Int. J. Syst. Evol. Microbiol.">
        <title>The Global Catalogue of Microorganisms (GCM) 10K type strain sequencing project: providing services to taxonomists for standard genome sequencing and annotation.</title>
        <authorList>
            <consortium name="The Broad Institute Genomics Platform"/>
            <consortium name="The Broad Institute Genome Sequencing Center for Infectious Disease"/>
            <person name="Wu L."/>
            <person name="Ma J."/>
        </authorList>
    </citation>
    <scope>NUCLEOTIDE SEQUENCE [LARGE SCALE GENOMIC DNA]</scope>
    <source>
        <strain evidence="1 2">CGMCC 1.12543</strain>
    </source>
</reference>
<dbReference type="AlphaFoldDB" id="A0ABD5RNJ0"/>
<evidence type="ECO:0008006" key="3">
    <source>
        <dbReference type="Google" id="ProtNLM"/>
    </source>
</evidence>
<sequence length="302" mass="34155">MESFESPDGRFNTDTSIMLAQSSHPEEATDSRVFVSVGVKATREEELEIFDAMIEAKLNVGGEPPELRFFNMNNKGHFDSHNPEYYIELVRILRERFPNLEDHIQAFRFETHKPQTVNEVKIRAIQSALLVSDLSAESDAIIMDSGNESTAVHVYRALSGLNQEFAMTNCVQLDSYYPTALLATLLSHRLAKIEYEIDQRDGSEVETIRLDITLRGTRNHDQWSNARKGFYDKIPYSPTTIRNTCGEFPRDRFVAWSEGGVCPETPSEYSAVAADKRDQVIENVTDEYPNIADALGTVNVGY</sequence>
<dbReference type="EMBL" id="JBHSQH010000001">
    <property type="protein sequence ID" value="MFC5972063.1"/>
    <property type="molecule type" value="Genomic_DNA"/>
</dbReference>
<proteinExistence type="predicted"/>
<accession>A0ABD5RNJ0</accession>
<dbReference type="Proteomes" id="UP001596099">
    <property type="component" value="Unassembled WGS sequence"/>
</dbReference>